<reference evidence="1 2" key="1">
    <citation type="submission" date="2020-08" db="EMBL/GenBank/DDBJ databases">
        <authorList>
            <person name="Mo P."/>
        </authorList>
    </citation>
    <scope>NUCLEOTIDE SEQUENCE [LARGE SCALE GENOMIC DNA]</scope>
    <source>
        <strain evidence="1 2">CGMCC 4.1532</strain>
    </source>
</reference>
<protein>
    <submittedName>
        <fullName evidence="1">DUF664 domain-containing protein</fullName>
    </submittedName>
</protein>
<dbReference type="NCBIfam" id="NF047843">
    <property type="entry name" value="MST_Rv0443"/>
    <property type="match status" value="1"/>
</dbReference>
<evidence type="ECO:0000313" key="2">
    <source>
        <dbReference type="Proteomes" id="UP000515728"/>
    </source>
</evidence>
<dbReference type="SUPFAM" id="SSF109854">
    <property type="entry name" value="DinB/YfiT-like putative metalloenzymes"/>
    <property type="match status" value="1"/>
</dbReference>
<dbReference type="Gene3D" id="1.20.120.450">
    <property type="entry name" value="dinb family like domain"/>
    <property type="match status" value="1"/>
</dbReference>
<organism evidence="1 2">
    <name type="scientific">Pseudonocardia petroleophila</name>
    <dbReference type="NCBI Taxonomy" id="37331"/>
    <lineage>
        <taxon>Bacteria</taxon>
        <taxon>Bacillati</taxon>
        <taxon>Actinomycetota</taxon>
        <taxon>Actinomycetes</taxon>
        <taxon>Pseudonocardiales</taxon>
        <taxon>Pseudonocardiaceae</taxon>
        <taxon>Pseudonocardia</taxon>
    </lineage>
</organism>
<keyword evidence="2" id="KW-1185">Reference proteome</keyword>
<gene>
    <name evidence="1" type="ORF">H6H00_26340</name>
</gene>
<name>A0A7G7MFM8_9PSEU</name>
<evidence type="ECO:0000313" key="1">
    <source>
        <dbReference type="EMBL" id="QNG51589.1"/>
    </source>
</evidence>
<dbReference type="KEGG" id="ppel:H6H00_26340"/>
<dbReference type="InterPro" id="IPR034660">
    <property type="entry name" value="DinB/YfiT-like"/>
</dbReference>
<dbReference type="AlphaFoldDB" id="A0A7G7MFM8"/>
<dbReference type="EMBL" id="CP060131">
    <property type="protein sequence ID" value="QNG51589.1"/>
    <property type="molecule type" value="Genomic_DNA"/>
</dbReference>
<dbReference type="InterPro" id="IPR007061">
    <property type="entry name" value="MST-like"/>
</dbReference>
<sequence length="180" mass="19272">MNAIDVLADALTRVRGGAHAAVADLTPEQLAWRADPSANTVAWLVWHLARVQDDHVAGVAGSEQVWTRQGWAARFALPFDDAEIGYGQDADDVAAVRPDGPDLLTGYLDAVLDRTGEYLATLTATDLDRVVDEEWDPPVTLGVRLVSVVNDDLQHVGQAALLRGMVLRGPVGRDTVGGRA</sequence>
<dbReference type="RefSeq" id="WP_185718343.1">
    <property type="nucleotide sequence ID" value="NZ_BAAAWI010000001.1"/>
</dbReference>
<dbReference type="Pfam" id="PF04978">
    <property type="entry name" value="MST"/>
    <property type="match status" value="1"/>
</dbReference>
<accession>A0A7G7MFM8</accession>
<dbReference type="Proteomes" id="UP000515728">
    <property type="component" value="Chromosome"/>
</dbReference>
<proteinExistence type="predicted"/>